<evidence type="ECO:0000256" key="5">
    <source>
        <dbReference type="ARBA" id="ARBA00022692"/>
    </source>
</evidence>
<evidence type="ECO:0000256" key="9">
    <source>
        <dbReference type="ARBA" id="ARBA00023136"/>
    </source>
</evidence>
<keyword evidence="7" id="KW-1133">Transmembrane helix</keyword>
<dbReference type="PANTHER" id="PTHR11214:SF314">
    <property type="entry name" value="HEXOSYLTRANSFERASE"/>
    <property type="match status" value="1"/>
</dbReference>
<dbReference type="GO" id="GO:0000139">
    <property type="term" value="C:Golgi membrane"/>
    <property type="evidence" value="ECO:0007669"/>
    <property type="project" value="UniProtKB-SubCell"/>
</dbReference>
<evidence type="ECO:0000256" key="8">
    <source>
        <dbReference type="ARBA" id="ARBA00023034"/>
    </source>
</evidence>
<dbReference type="EMBL" id="OA882749">
    <property type="protein sequence ID" value="CAD7276778.1"/>
    <property type="molecule type" value="Genomic_DNA"/>
</dbReference>
<dbReference type="AlphaFoldDB" id="A0A7R9BK27"/>
<evidence type="ECO:0000313" key="11">
    <source>
        <dbReference type="EMBL" id="CAD7276778.1"/>
    </source>
</evidence>
<keyword evidence="5" id="KW-0812">Transmembrane</keyword>
<evidence type="ECO:0000256" key="4">
    <source>
        <dbReference type="ARBA" id="ARBA00022679"/>
    </source>
</evidence>
<evidence type="ECO:0000256" key="2">
    <source>
        <dbReference type="ARBA" id="ARBA00008661"/>
    </source>
</evidence>
<dbReference type="GO" id="GO:0006493">
    <property type="term" value="P:protein O-linked glycosylation"/>
    <property type="evidence" value="ECO:0007669"/>
    <property type="project" value="TreeGrafter"/>
</dbReference>
<reference evidence="11" key="1">
    <citation type="submission" date="2020-11" db="EMBL/GenBank/DDBJ databases">
        <authorList>
            <person name="Tran Van P."/>
        </authorList>
    </citation>
    <scope>NUCLEOTIDE SEQUENCE</scope>
</reference>
<dbReference type="EMBL" id="CAJPEX010000712">
    <property type="protein sequence ID" value="CAG0916930.1"/>
    <property type="molecule type" value="Genomic_DNA"/>
</dbReference>
<dbReference type="Pfam" id="PF01762">
    <property type="entry name" value="Galactosyl_T"/>
    <property type="match status" value="1"/>
</dbReference>
<evidence type="ECO:0000256" key="10">
    <source>
        <dbReference type="RuleBase" id="RU363063"/>
    </source>
</evidence>
<evidence type="ECO:0000313" key="12">
    <source>
        <dbReference type="Proteomes" id="UP000678499"/>
    </source>
</evidence>
<dbReference type="Gene3D" id="3.90.550.50">
    <property type="match status" value="1"/>
</dbReference>
<comment type="similarity">
    <text evidence="2 10">Belongs to the glycosyltransferase 31 family.</text>
</comment>
<proteinExistence type="inferred from homology"/>
<evidence type="ECO:0000256" key="6">
    <source>
        <dbReference type="ARBA" id="ARBA00022968"/>
    </source>
</evidence>
<gene>
    <name evidence="11" type="ORF">NMOB1V02_LOCUS4528</name>
</gene>
<name>A0A7R9BK27_9CRUS</name>
<dbReference type="InterPro" id="IPR002659">
    <property type="entry name" value="Glyco_trans_31"/>
</dbReference>
<keyword evidence="9" id="KW-0472">Membrane</keyword>
<keyword evidence="6" id="KW-0735">Signal-anchor</keyword>
<dbReference type="PANTHER" id="PTHR11214">
    <property type="entry name" value="BETA-1,3-N-ACETYLGLUCOSAMINYLTRANSFERASE"/>
    <property type="match status" value="1"/>
</dbReference>
<sequence>MRFRKKTAVSSFFLGLFILVSLGVLRHVSKNPREYKKLLVDLGGAICAIPGFRVNDFSFLLNPNFTQNDGKTVTNFKKCREICIPGYIINNPHKCDNVTEVIVAVVSAPRNELERKTIRETWGRHLESISNSSVIFAFGKTSPENQRILRSEADTFGDLIQFQVEDRNFGIHTCKQLLVNDWIRDFCPGVAHILATDDDLYVNARHLVDFSRQNRGLRNAMLGYTSPQSMCRDKTQDLDDFPTYKYPYPVNARFIIQSVFYSRETALRLSRAADTANFWRMASDMYISGVLAEIAGIERKTNMRFAYLFGEYVLRNNFSDEFVRVAYKNAIVISHLSILMSPGAVHITPAMIYKIHGIFYPELTLDESPHMN</sequence>
<organism evidence="11">
    <name type="scientific">Notodromas monacha</name>
    <dbReference type="NCBI Taxonomy" id="399045"/>
    <lineage>
        <taxon>Eukaryota</taxon>
        <taxon>Metazoa</taxon>
        <taxon>Ecdysozoa</taxon>
        <taxon>Arthropoda</taxon>
        <taxon>Crustacea</taxon>
        <taxon>Oligostraca</taxon>
        <taxon>Ostracoda</taxon>
        <taxon>Podocopa</taxon>
        <taxon>Podocopida</taxon>
        <taxon>Cypridocopina</taxon>
        <taxon>Cypridoidea</taxon>
        <taxon>Cyprididae</taxon>
        <taxon>Notodromas</taxon>
    </lineage>
</organism>
<protein>
    <recommendedName>
        <fullName evidence="10">Hexosyltransferase</fullName>
        <ecNumber evidence="10">2.4.1.-</ecNumber>
    </recommendedName>
</protein>
<keyword evidence="4" id="KW-0808">Transferase</keyword>
<dbReference type="EC" id="2.4.1.-" evidence="10"/>
<keyword evidence="12" id="KW-1185">Reference proteome</keyword>
<evidence type="ECO:0000256" key="3">
    <source>
        <dbReference type="ARBA" id="ARBA00022676"/>
    </source>
</evidence>
<dbReference type="OrthoDB" id="6349075at2759"/>
<evidence type="ECO:0000256" key="1">
    <source>
        <dbReference type="ARBA" id="ARBA00004323"/>
    </source>
</evidence>
<evidence type="ECO:0000256" key="7">
    <source>
        <dbReference type="ARBA" id="ARBA00022989"/>
    </source>
</evidence>
<keyword evidence="8 10" id="KW-0333">Golgi apparatus</keyword>
<keyword evidence="3 10" id="KW-0328">Glycosyltransferase</keyword>
<dbReference type="Proteomes" id="UP000678499">
    <property type="component" value="Unassembled WGS sequence"/>
</dbReference>
<accession>A0A7R9BK27</accession>
<comment type="subcellular location">
    <subcellularLocation>
        <location evidence="1 10">Golgi apparatus membrane</location>
        <topology evidence="1 10">Single-pass type II membrane protein</topology>
    </subcellularLocation>
</comment>
<dbReference type="GO" id="GO:0016758">
    <property type="term" value="F:hexosyltransferase activity"/>
    <property type="evidence" value="ECO:0007669"/>
    <property type="project" value="InterPro"/>
</dbReference>